<organism evidence="1 2">
    <name type="scientific">Oleiphilus messinensis</name>
    <dbReference type="NCBI Taxonomy" id="141451"/>
    <lineage>
        <taxon>Bacteria</taxon>
        <taxon>Pseudomonadati</taxon>
        <taxon>Pseudomonadota</taxon>
        <taxon>Gammaproteobacteria</taxon>
        <taxon>Oceanospirillales</taxon>
        <taxon>Oleiphilaceae</taxon>
        <taxon>Oleiphilus</taxon>
    </lineage>
</organism>
<dbReference type="KEGG" id="ome:OLMES_1338"/>
<name>A0A1Y0I6K6_9GAMM</name>
<dbReference type="AlphaFoldDB" id="A0A1Y0I6K6"/>
<reference evidence="1 2" key="1">
    <citation type="submission" date="2017-05" db="EMBL/GenBank/DDBJ databases">
        <title>Genomic insights into alkan degradation activity of Oleiphilus messinensis.</title>
        <authorList>
            <person name="Kozyavkin S.A."/>
            <person name="Slesarev A.I."/>
            <person name="Golyshin P.N."/>
            <person name="Korzhenkov A."/>
            <person name="Golyshina O.N."/>
            <person name="Toshchakov S.V."/>
        </authorList>
    </citation>
    <scope>NUCLEOTIDE SEQUENCE [LARGE SCALE GENOMIC DNA]</scope>
    <source>
        <strain evidence="1 2">ME102</strain>
    </source>
</reference>
<accession>A0A1Y0I6K6</accession>
<sequence length="119" mass="13489">MAFIQEIKQHMKFQTCLENIGLTQDEKEIIDACLQALSLEVSEYTSILNDLASMESSGIDVACIYLDNDSDDCICQKFEGVCFTYLDEYATVSRPKANHILNRSIEILDLELDWKGIQA</sequence>
<evidence type="ECO:0000313" key="2">
    <source>
        <dbReference type="Proteomes" id="UP000196027"/>
    </source>
</evidence>
<proteinExistence type="predicted"/>
<gene>
    <name evidence="1" type="ORF">OLMES_1338</name>
</gene>
<dbReference type="Proteomes" id="UP000196027">
    <property type="component" value="Chromosome"/>
</dbReference>
<protein>
    <submittedName>
        <fullName evidence="1">Uncharacterized protein</fullName>
    </submittedName>
</protein>
<dbReference type="EMBL" id="CP021425">
    <property type="protein sequence ID" value="ARU55416.1"/>
    <property type="molecule type" value="Genomic_DNA"/>
</dbReference>
<evidence type="ECO:0000313" key="1">
    <source>
        <dbReference type="EMBL" id="ARU55416.1"/>
    </source>
</evidence>
<keyword evidence="2" id="KW-1185">Reference proteome</keyword>